<dbReference type="AlphaFoldDB" id="A0A8W8J443"/>
<evidence type="ECO:0000313" key="2">
    <source>
        <dbReference type="EnsemblMetazoa" id="G17153.1:cds"/>
    </source>
</evidence>
<evidence type="ECO:0000256" key="1">
    <source>
        <dbReference type="SAM" id="MobiDB-lite"/>
    </source>
</evidence>
<dbReference type="EnsemblMetazoa" id="G17153.1">
    <property type="protein sequence ID" value="G17153.1:cds"/>
    <property type="gene ID" value="G17153"/>
</dbReference>
<organism evidence="2 3">
    <name type="scientific">Magallana gigas</name>
    <name type="common">Pacific oyster</name>
    <name type="synonym">Crassostrea gigas</name>
    <dbReference type="NCBI Taxonomy" id="29159"/>
    <lineage>
        <taxon>Eukaryota</taxon>
        <taxon>Metazoa</taxon>
        <taxon>Spiralia</taxon>
        <taxon>Lophotrochozoa</taxon>
        <taxon>Mollusca</taxon>
        <taxon>Bivalvia</taxon>
        <taxon>Autobranchia</taxon>
        <taxon>Pteriomorphia</taxon>
        <taxon>Ostreida</taxon>
        <taxon>Ostreoidea</taxon>
        <taxon>Ostreidae</taxon>
        <taxon>Magallana</taxon>
    </lineage>
</organism>
<accession>A0A8W8J443</accession>
<name>A0A8W8J443_MAGGI</name>
<protein>
    <submittedName>
        <fullName evidence="2">Uncharacterized protein</fullName>
    </submittedName>
</protein>
<reference evidence="2" key="1">
    <citation type="submission" date="2022-08" db="UniProtKB">
        <authorList>
            <consortium name="EnsemblMetazoa"/>
        </authorList>
    </citation>
    <scope>IDENTIFICATION</scope>
    <source>
        <strain evidence="2">05x7-T-G4-1.051#20</strain>
    </source>
</reference>
<evidence type="ECO:0000313" key="3">
    <source>
        <dbReference type="Proteomes" id="UP000005408"/>
    </source>
</evidence>
<feature type="compositionally biased region" description="Polar residues" evidence="1">
    <location>
        <begin position="70"/>
        <end position="90"/>
    </location>
</feature>
<dbReference type="Proteomes" id="UP000005408">
    <property type="component" value="Unassembled WGS sequence"/>
</dbReference>
<keyword evidence="3" id="KW-1185">Reference proteome</keyword>
<feature type="region of interest" description="Disordered" evidence="1">
    <location>
        <begin position="26"/>
        <end position="90"/>
    </location>
</feature>
<feature type="compositionally biased region" description="Basic and acidic residues" evidence="1">
    <location>
        <begin position="28"/>
        <end position="40"/>
    </location>
</feature>
<proteinExistence type="predicted"/>
<sequence>MFYVRSYRKSENIDFDCNTKLSGFSSTTEERESIKVETSRNNRATSASESPDRVNISRDPIVCSRHQRDPGSSASARSSTIVTSVSLQET</sequence>